<sequence length="447" mass="47501">MSSGYPGPSSSNPYPAPSRPPASDRQPGPYGQPGQPGGYGRPGYGQQAALGRPDGYGQPQQHGQSAQQHPQIWHGGQRSSALGTGTIVALCVVGFAGIWGLWIALSQVGPAPAAIGFIAALIPLAAVLAVVMWLDRWEPEPKVMLLIALLWGAGVSVVLSFYGNTAVTTSFYEATGDIDGANLVGAVVSAPIVEETTKGLGVLLIFLLRRKYFDGVVDGIVYAAVVAAGFAFTENIIYFGRSVDFLPQIFFMRGIMSPFAHILFTACVGIALGIASRHRNASAVWWLFPLGLLGSAALHALWNASASLGGVTGSEGTFFLVYGLVQIPLFVAAVVLVFWLRRQESAAIRARLTEYAGAGWFAPHEIEMVASLRTRAQARAWASRLGPNAGAAMKRFQKDATSLAYMRQRAVSGRADLRTHSSTEQELLAAISADRQAFQAAAPQAFR</sequence>
<dbReference type="PANTHER" id="PTHR36844">
    <property type="entry name" value="PROTEASE PRSW"/>
    <property type="match status" value="1"/>
</dbReference>
<feature type="transmembrane region" description="Helical" evidence="2">
    <location>
        <begin position="283"/>
        <end position="302"/>
    </location>
</feature>
<dbReference type="Proteomes" id="UP000297318">
    <property type="component" value="Unassembled WGS sequence"/>
</dbReference>
<dbReference type="AlphaFoldDB" id="A0A4Z1E0J7"/>
<evidence type="ECO:0000256" key="1">
    <source>
        <dbReference type="SAM" id="MobiDB-lite"/>
    </source>
</evidence>
<evidence type="ECO:0000313" key="3">
    <source>
        <dbReference type="EMBL" id="TGO04759.1"/>
    </source>
</evidence>
<dbReference type="OrthoDB" id="9785431at2"/>
<feature type="transmembrane region" description="Helical" evidence="2">
    <location>
        <begin position="143"/>
        <end position="163"/>
    </location>
</feature>
<dbReference type="Pfam" id="PF13367">
    <property type="entry name" value="PrsW-protease"/>
    <property type="match status" value="1"/>
</dbReference>
<dbReference type="InterPro" id="IPR026898">
    <property type="entry name" value="PrsW"/>
</dbReference>
<keyword evidence="2" id="KW-0472">Membrane</keyword>
<feature type="compositionally biased region" description="Low complexity" evidence="1">
    <location>
        <begin position="21"/>
        <end position="33"/>
    </location>
</feature>
<feature type="transmembrane region" description="Helical" evidence="2">
    <location>
        <begin position="81"/>
        <end position="105"/>
    </location>
</feature>
<keyword evidence="4" id="KW-1185">Reference proteome</keyword>
<feature type="region of interest" description="Disordered" evidence="1">
    <location>
        <begin position="1"/>
        <end position="77"/>
    </location>
</feature>
<dbReference type="EMBL" id="RHPJ01000003">
    <property type="protein sequence ID" value="TGO04759.1"/>
    <property type="molecule type" value="Genomic_DNA"/>
</dbReference>
<feature type="compositionally biased region" description="Low complexity" evidence="1">
    <location>
        <begin position="1"/>
        <end position="13"/>
    </location>
</feature>
<gene>
    <name evidence="3" type="ORF">SERN_2352</name>
</gene>
<feature type="transmembrane region" description="Helical" evidence="2">
    <location>
        <begin position="317"/>
        <end position="340"/>
    </location>
</feature>
<dbReference type="PANTHER" id="PTHR36844:SF1">
    <property type="entry name" value="PROTEASE PRSW"/>
    <property type="match status" value="1"/>
</dbReference>
<feature type="compositionally biased region" description="Low complexity" evidence="1">
    <location>
        <begin position="57"/>
        <end position="71"/>
    </location>
</feature>
<feature type="transmembrane region" description="Helical" evidence="2">
    <location>
        <begin position="259"/>
        <end position="276"/>
    </location>
</feature>
<protein>
    <submittedName>
        <fullName evidence="3">Putative membrane protein</fullName>
    </submittedName>
</protein>
<dbReference type="GO" id="GO:0008233">
    <property type="term" value="F:peptidase activity"/>
    <property type="evidence" value="ECO:0007669"/>
    <property type="project" value="InterPro"/>
</dbReference>
<feature type="transmembrane region" description="Helical" evidence="2">
    <location>
        <begin position="111"/>
        <end position="131"/>
    </location>
</feature>
<name>A0A4Z1E0J7_9MICO</name>
<keyword evidence="2" id="KW-0812">Transmembrane</keyword>
<comment type="caution">
    <text evidence="3">The sequence shown here is derived from an EMBL/GenBank/DDBJ whole genome shotgun (WGS) entry which is preliminary data.</text>
</comment>
<organism evidence="3 4">
    <name type="scientific">Serinibacter arcticus</name>
    <dbReference type="NCBI Taxonomy" id="1655435"/>
    <lineage>
        <taxon>Bacteria</taxon>
        <taxon>Bacillati</taxon>
        <taxon>Actinomycetota</taxon>
        <taxon>Actinomycetes</taxon>
        <taxon>Micrococcales</taxon>
        <taxon>Beutenbergiaceae</taxon>
        <taxon>Serinibacter</taxon>
    </lineage>
</organism>
<accession>A0A4Z1E0J7</accession>
<reference evidence="3 4" key="1">
    <citation type="submission" date="2018-11" db="EMBL/GenBank/DDBJ databases">
        <title>Complete genome sequencing of the Actinobacteria Serinibacter sp. K3-2.</title>
        <authorList>
            <person name="Rakitin A.L."/>
            <person name="Beletsky A.V."/>
            <person name="Mardanov A.V."/>
            <person name="Ravin N.V."/>
            <person name="Gromova A.S."/>
            <person name="Filippova S.N."/>
            <person name="Gal'Chenko V.F."/>
        </authorList>
    </citation>
    <scope>NUCLEOTIDE SEQUENCE [LARGE SCALE GENOMIC DNA]</scope>
    <source>
        <strain evidence="3 4">K3-2</strain>
    </source>
</reference>
<proteinExistence type="predicted"/>
<feature type="transmembrane region" description="Helical" evidence="2">
    <location>
        <begin position="220"/>
        <end position="239"/>
    </location>
</feature>
<feature type="compositionally biased region" description="Gly residues" evidence="1">
    <location>
        <begin position="34"/>
        <end position="43"/>
    </location>
</feature>
<evidence type="ECO:0000313" key="4">
    <source>
        <dbReference type="Proteomes" id="UP000297318"/>
    </source>
</evidence>
<keyword evidence="2" id="KW-1133">Transmembrane helix</keyword>
<evidence type="ECO:0000256" key="2">
    <source>
        <dbReference type="SAM" id="Phobius"/>
    </source>
</evidence>
<dbReference type="RefSeq" id="WP_135850306.1">
    <property type="nucleotide sequence ID" value="NZ_RHPJ01000003.1"/>
</dbReference>